<reference evidence="3" key="1">
    <citation type="journal article" date="2021" name="Proc. Natl. Acad. Sci. U.S.A.">
        <title>Global biogeography of chemosynthetic symbionts reveals both localized and globally distributed symbiont groups. .</title>
        <authorList>
            <person name="Osvatic J.T."/>
            <person name="Wilkins L.G.E."/>
            <person name="Leibrecht L."/>
            <person name="Leray M."/>
            <person name="Zauner S."/>
            <person name="Polzin J."/>
            <person name="Camacho Y."/>
            <person name="Gros O."/>
            <person name="van Gils J.A."/>
            <person name="Eisen J.A."/>
            <person name="Petersen J.M."/>
            <person name="Yuen B."/>
        </authorList>
    </citation>
    <scope>NUCLEOTIDE SEQUENCE</scope>
    <source>
        <strain evidence="3">MAGclacostrist064TRANS</strain>
    </source>
</reference>
<dbReference type="PANTHER" id="PTHR43547">
    <property type="entry name" value="TWO-COMPONENT HISTIDINE KINASE"/>
    <property type="match status" value="1"/>
</dbReference>
<dbReference type="InterPro" id="IPR003594">
    <property type="entry name" value="HATPase_dom"/>
</dbReference>
<dbReference type="PROSITE" id="PS50109">
    <property type="entry name" value="HIS_KIN"/>
    <property type="match status" value="1"/>
</dbReference>
<organism evidence="3 4">
    <name type="scientific">Candidatus Thiodiazotropha taylori</name>
    <dbReference type="NCBI Taxonomy" id="2792791"/>
    <lineage>
        <taxon>Bacteria</taxon>
        <taxon>Pseudomonadati</taxon>
        <taxon>Pseudomonadota</taxon>
        <taxon>Gammaproteobacteria</taxon>
        <taxon>Chromatiales</taxon>
        <taxon>Sedimenticolaceae</taxon>
        <taxon>Candidatus Thiodiazotropha</taxon>
    </lineage>
</organism>
<sequence length="219" mass="24323">MNFADILASLIHDMKNSLGLVINTIDDLGEELQVHENPKLGTLQHEARRLNDNLIALLSLYKIDKGQLSTNIEEIDVEQFLYEISVDNQATANHLGITINYESEEGLVGYFDEWLMRGVINSLIGNGLRYSSSQILIHAASVDGYLVLSIDDDGAGFPQNMIDAQTAQQHKKPQQGETQLGHYFASLVAHMHSNGEREGYIKLANNQRLGGGCFSIWLP</sequence>
<feature type="domain" description="Histidine kinase" evidence="2">
    <location>
        <begin position="9"/>
        <end position="219"/>
    </location>
</feature>
<accession>A0A9E4N605</accession>
<dbReference type="GO" id="GO:0000155">
    <property type="term" value="F:phosphorelay sensor kinase activity"/>
    <property type="evidence" value="ECO:0007669"/>
    <property type="project" value="TreeGrafter"/>
</dbReference>
<keyword evidence="3" id="KW-0418">Kinase</keyword>
<keyword evidence="1" id="KW-0597">Phosphoprotein</keyword>
<dbReference type="SUPFAM" id="SSF55874">
    <property type="entry name" value="ATPase domain of HSP90 chaperone/DNA topoisomerase II/histidine kinase"/>
    <property type="match status" value="1"/>
</dbReference>
<dbReference type="Proteomes" id="UP000886667">
    <property type="component" value="Unassembled WGS sequence"/>
</dbReference>
<protein>
    <submittedName>
        <fullName evidence="3">HAMP domain-containing histidine kinase</fullName>
    </submittedName>
</protein>
<evidence type="ECO:0000256" key="1">
    <source>
        <dbReference type="ARBA" id="ARBA00022553"/>
    </source>
</evidence>
<dbReference type="InterPro" id="IPR005467">
    <property type="entry name" value="His_kinase_dom"/>
</dbReference>
<dbReference type="InterPro" id="IPR036890">
    <property type="entry name" value="HATPase_C_sf"/>
</dbReference>
<comment type="caution">
    <text evidence="3">The sequence shown here is derived from an EMBL/GenBank/DDBJ whole genome shotgun (WGS) entry which is preliminary data.</text>
</comment>
<dbReference type="AlphaFoldDB" id="A0A9E4N605"/>
<proteinExistence type="predicted"/>
<dbReference type="Gene3D" id="3.30.565.10">
    <property type="entry name" value="Histidine kinase-like ATPase, C-terminal domain"/>
    <property type="match status" value="1"/>
</dbReference>
<evidence type="ECO:0000313" key="4">
    <source>
        <dbReference type="Proteomes" id="UP000886667"/>
    </source>
</evidence>
<dbReference type="EMBL" id="JAEPCM010000632">
    <property type="protein sequence ID" value="MCG7948140.1"/>
    <property type="molecule type" value="Genomic_DNA"/>
</dbReference>
<evidence type="ECO:0000313" key="3">
    <source>
        <dbReference type="EMBL" id="MCG7948140.1"/>
    </source>
</evidence>
<dbReference type="PANTHER" id="PTHR43547:SF2">
    <property type="entry name" value="HYBRID SIGNAL TRANSDUCTION HISTIDINE KINASE C"/>
    <property type="match status" value="1"/>
</dbReference>
<dbReference type="Pfam" id="PF02518">
    <property type="entry name" value="HATPase_c"/>
    <property type="match status" value="1"/>
</dbReference>
<name>A0A9E4N605_9GAMM</name>
<gene>
    <name evidence="3" type="ORF">JAZ07_17490</name>
</gene>
<evidence type="ECO:0000259" key="2">
    <source>
        <dbReference type="PROSITE" id="PS50109"/>
    </source>
</evidence>
<keyword evidence="3" id="KW-0808">Transferase</keyword>